<organism evidence="1 2">
    <name type="scientific">Ensete ventricosum</name>
    <name type="common">Abyssinian banana</name>
    <name type="synonym">Musa ensete</name>
    <dbReference type="NCBI Taxonomy" id="4639"/>
    <lineage>
        <taxon>Eukaryota</taxon>
        <taxon>Viridiplantae</taxon>
        <taxon>Streptophyta</taxon>
        <taxon>Embryophyta</taxon>
        <taxon>Tracheophyta</taxon>
        <taxon>Spermatophyta</taxon>
        <taxon>Magnoliopsida</taxon>
        <taxon>Liliopsida</taxon>
        <taxon>Zingiberales</taxon>
        <taxon>Musaceae</taxon>
        <taxon>Ensete</taxon>
    </lineage>
</organism>
<reference evidence="1 2" key="1">
    <citation type="journal article" date="2014" name="Agronomy (Basel)">
        <title>A Draft Genome Sequence for Ensete ventricosum, the Drought-Tolerant Tree Against Hunger.</title>
        <authorList>
            <person name="Harrison J."/>
            <person name="Moore K.A."/>
            <person name="Paszkiewicz K."/>
            <person name="Jones T."/>
            <person name="Grant M."/>
            <person name="Ambacheew D."/>
            <person name="Muzemil S."/>
            <person name="Studholme D.J."/>
        </authorList>
    </citation>
    <scope>NUCLEOTIDE SEQUENCE [LARGE SCALE GENOMIC DNA]</scope>
</reference>
<dbReference type="EMBL" id="AMZH03006505">
    <property type="protein sequence ID" value="RRT63653.1"/>
    <property type="molecule type" value="Genomic_DNA"/>
</dbReference>
<gene>
    <name evidence="1" type="ORF">B296_00034643</name>
</gene>
<evidence type="ECO:0000313" key="1">
    <source>
        <dbReference type="EMBL" id="RRT63653.1"/>
    </source>
</evidence>
<sequence>MIRTIILSSITAYPRSSSPLSVVAPPLHTVGRLTSFLSISGRSLNLASTLWPPSRAHITSIYNPASTVATINVAPFSVASVIRRSYPHAIQLPHPAAATALICPYSYSSRSPLPMPTEPLPSSTSARGPCHLCSVAAAVALHTAAPPFTADLHHHYSSPFSPAAVASSRPPDHYPFFLPCRYIPCNFL</sequence>
<dbReference type="Proteomes" id="UP000287651">
    <property type="component" value="Unassembled WGS sequence"/>
</dbReference>
<accession>A0A426ZI26</accession>
<name>A0A426ZI26_ENSVE</name>
<dbReference type="AlphaFoldDB" id="A0A426ZI26"/>
<protein>
    <submittedName>
        <fullName evidence="1">Uncharacterized protein</fullName>
    </submittedName>
</protein>
<comment type="caution">
    <text evidence="1">The sequence shown here is derived from an EMBL/GenBank/DDBJ whole genome shotgun (WGS) entry which is preliminary data.</text>
</comment>
<evidence type="ECO:0000313" key="2">
    <source>
        <dbReference type="Proteomes" id="UP000287651"/>
    </source>
</evidence>
<proteinExistence type="predicted"/>